<dbReference type="AlphaFoldDB" id="A0AAW0G2Z3"/>
<keyword evidence="2" id="KW-1185">Reference proteome</keyword>
<organism evidence="1 2">
    <name type="scientific">Cerrena zonata</name>
    <dbReference type="NCBI Taxonomy" id="2478898"/>
    <lineage>
        <taxon>Eukaryota</taxon>
        <taxon>Fungi</taxon>
        <taxon>Dikarya</taxon>
        <taxon>Basidiomycota</taxon>
        <taxon>Agaricomycotina</taxon>
        <taxon>Agaricomycetes</taxon>
        <taxon>Polyporales</taxon>
        <taxon>Cerrenaceae</taxon>
        <taxon>Cerrena</taxon>
    </lineage>
</organism>
<dbReference type="Proteomes" id="UP001385951">
    <property type="component" value="Unassembled WGS sequence"/>
</dbReference>
<evidence type="ECO:0008006" key="3">
    <source>
        <dbReference type="Google" id="ProtNLM"/>
    </source>
</evidence>
<evidence type="ECO:0000313" key="1">
    <source>
        <dbReference type="EMBL" id="KAK7683425.1"/>
    </source>
</evidence>
<evidence type="ECO:0000313" key="2">
    <source>
        <dbReference type="Proteomes" id="UP001385951"/>
    </source>
</evidence>
<sequence>MPTNIQDTQNLISAYVNDIDIKSAEALAIFHQLPFTLYGTLPWLPTEVCEEIIDWVAAAYDITKYSWGIQKTLYACALVCRAWVHCAQMHLFTNIQVRPKYLCRLHSSLQSAGHILSSIRTLKIGYDQKVPISSFLVSHRLQNLSTLVIHGLDLAQEHTLLVRAPLFHTVQHLHLFGLKACKVSQLIRFINSFHSLISLELWFFFKILEHNGQILPRPSHISSYSLTSLELRLIPGVSRLLDWCLKAGSFFAHIQKLTLCCYGHADKSEFISCFRGVGALLQNCSATIEELTLRMWEVPMVNEVSDLFYLESFPKLQTLSYQLYGDYVLFKYAERQFSAVSSKSCIVEVQLNIYIDKYETARDIFNSIDSTLTSDKFSSLLKVKLHKEISFDYFPKLQQQKKQKLEVGPWNDDSIIILKSQAKVDRE</sequence>
<name>A0AAW0G2Z3_9APHY</name>
<proteinExistence type="predicted"/>
<accession>A0AAW0G2Z3</accession>
<reference evidence="1 2" key="1">
    <citation type="submission" date="2022-09" db="EMBL/GenBank/DDBJ databases">
        <authorList>
            <person name="Palmer J.M."/>
        </authorList>
    </citation>
    <scope>NUCLEOTIDE SEQUENCE [LARGE SCALE GENOMIC DNA]</scope>
    <source>
        <strain evidence="1 2">DSM 7382</strain>
    </source>
</reference>
<protein>
    <recommendedName>
        <fullName evidence="3">F-box domain-containing protein</fullName>
    </recommendedName>
</protein>
<dbReference type="SUPFAM" id="SSF52047">
    <property type="entry name" value="RNI-like"/>
    <property type="match status" value="1"/>
</dbReference>
<gene>
    <name evidence="1" type="ORF">QCA50_013256</name>
</gene>
<comment type="caution">
    <text evidence="1">The sequence shown here is derived from an EMBL/GenBank/DDBJ whole genome shotgun (WGS) entry which is preliminary data.</text>
</comment>
<dbReference type="EMBL" id="JASBNA010000030">
    <property type="protein sequence ID" value="KAK7683425.1"/>
    <property type="molecule type" value="Genomic_DNA"/>
</dbReference>